<evidence type="ECO:0000313" key="1">
    <source>
        <dbReference type="EMBL" id="AFS76988.1"/>
    </source>
</evidence>
<sequence length="110" mass="12614">MSDSAVRKKSEVRQKTVVRTLRFSPVEDETIRKKAEDSGLTVSAYIRNAALNKRINSRTDDAFLKELMRLGRMQKHLFVQGKRTGDKEYAEVLVAITELTNTLRKQLMEG</sequence>
<accession>A0A0E0Y6C4</accession>
<dbReference type="SMR" id="A0A0E0Y6C4"/>
<dbReference type="NCBIfam" id="NF041264">
    <property type="entry name" value="MobA"/>
    <property type="match status" value="1"/>
</dbReference>
<geneLocation type="plasmid" evidence="1 2">
    <name>pESBL-EA11</name>
</geneLocation>
<protein>
    <submittedName>
        <fullName evidence="1">Relaxosome component</fullName>
    </submittedName>
</protein>
<keyword evidence="1" id="KW-0614">Plasmid</keyword>
<organism evidence="1 2">
    <name type="scientific">Escherichia coli O104:H4 (strain 2011C-3493)</name>
    <dbReference type="NCBI Taxonomy" id="1133852"/>
    <lineage>
        <taxon>Bacteria</taxon>
        <taxon>Pseudomonadati</taxon>
        <taxon>Pseudomonadota</taxon>
        <taxon>Gammaproteobacteria</taxon>
        <taxon>Enterobacterales</taxon>
        <taxon>Enterobacteriaceae</taxon>
        <taxon>Escherichia</taxon>
    </lineage>
</organism>
<dbReference type="HOGENOM" id="CLU_153115_0_0_6"/>
<dbReference type="GeneID" id="39514979"/>
<dbReference type="InterPro" id="IPR047751">
    <property type="entry name" value="MobA-like"/>
</dbReference>
<dbReference type="Gene3D" id="1.10.1220.10">
    <property type="entry name" value="Met repressor-like"/>
    <property type="match status" value="1"/>
</dbReference>
<dbReference type="Pfam" id="PF21983">
    <property type="entry name" value="NikA-like"/>
    <property type="match status" value="1"/>
</dbReference>
<dbReference type="RefSeq" id="WP_001283947.1">
    <property type="nucleotide sequence ID" value="NC_018659.1"/>
</dbReference>
<dbReference type="Proteomes" id="UP000006167">
    <property type="component" value="Plasmid pESBL-EA11"/>
</dbReference>
<dbReference type="EMBL" id="CP003290">
    <property type="protein sequence ID" value="AFS76988.1"/>
    <property type="molecule type" value="Genomic_DNA"/>
</dbReference>
<dbReference type="GO" id="GO:0006355">
    <property type="term" value="P:regulation of DNA-templated transcription"/>
    <property type="evidence" value="ECO:0007669"/>
    <property type="project" value="InterPro"/>
</dbReference>
<name>A0A0E0Y6C4_ECO1C</name>
<proteinExistence type="predicted"/>
<dbReference type="AlphaFoldDB" id="A0A0E0Y6C4"/>
<dbReference type="GO" id="GO:0043565">
    <property type="term" value="F:sequence-specific DNA binding"/>
    <property type="evidence" value="ECO:0007669"/>
    <property type="project" value="UniProtKB-ARBA"/>
</dbReference>
<evidence type="ECO:0000313" key="2">
    <source>
        <dbReference type="Proteomes" id="UP000006167"/>
    </source>
</evidence>
<dbReference type="PATRIC" id="fig|1133852.3.peg.5377"/>
<reference evidence="1 2" key="1">
    <citation type="journal article" date="2012" name="PLoS ONE">
        <title>Genomic comparison of Escherichia coli O104:H4 isolates from 2009 and 2011 reveals plasmid, and prophage heterogeneity, including Shiga toxin encoding phage stx2.</title>
        <authorList>
            <consortium name="Threat Characterization Consortium"/>
            <person name="Ahmed S.A."/>
            <person name="Awosika J."/>
            <person name="Baldwin C."/>
            <person name="Bishop-Lilly K.A."/>
            <person name="Biswas B."/>
            <person name="Broomall S."/>
            <person name="Chain P.S."/>
            <person name="Chertkov O."/>
            <person name="Chokoshvili O."/>
            <person name="Coyne S."/>
            <person name="Davenport K."/>
            <person name="Detter J.C."/>
            <person name="Dorman W."/>
            <person name="Erkkila T.H."/>
            <person name="Folster J.P."/>
            <person name="Frey K.G."/>
            <person name="George M."/>
            <person name="Gleasner C."/>
            <person name="Henry M."/>
            <person name="Hill K.K."/>
            <person name="Hubbard K."/>
            <person name="Insalaco J."/>
            <person name="Johnson S."/>
            <person name="Kitzmiller A."/>
            <person name="Krepps M."/>
            <person name="Lo C.C."/>
            <person name="Luu T."/>
            <person name="McNew L.A."/>
            <person name="Minogue T."/>
            <person name="Munk C.A."/>
            <person name="Osborne B."/>
            <person name="Patel M."/>
            <person name="Reitenga K.G."/>
            <person name="Rosenzweig C.N."/>
            <person name="Shea A."/>
            <person name="Shen X."/>
            <person name="Strockbine N."/>
            <person name="Tarr C."/>
            <person name="Teshima H."/>
            <person name="van Gieson E."/>
            <person name="Verratti K."/>
            <person name="Wolcott M."/>
            <person name="Xie G."/>
            <person name="Sozhamannan S."/>
            <person name="Gibbons H.S."/>
        </authorList>
    </citation>
    <scope>NUCLEOTIDE SEQUENCE [LARGE SCALE GENOMIC DNA]</scope>
    <source>
        <strain evidence="1 2">2011C-3493</strain>
        <plasmid evidence="2">Plasmid pESBL-EA11</plasmid>
    </source>
</reference>
<dbReference type="InterPro" id="IPR013321">
    <property type="entry name" value="Arc_rbn_hlx_hlx"/>
</dbReference>
<dbReference type="KEGG" id="esl:O3K_25957"/>
<dbReference type="InterPro" id="IPR053842">
    <property type="entry name" value="NikA-like"/>
</dbReference>
<gene>
    <name evidence="1" type="ordered locus">O3K_25957</name>
</gene>